<dbReference type="InterPro" id="IPR050793">
    <property type="entry name" value="CMP-NeuNAc_synthase"/>
</dbReference>
<sequence length="226" mass="25657">MKPSFLAIIPARGGSKGIPRKNIKELAGKPLIAWTIEEAKKSKYINRIILSSEDAEIIEVAKRYGCEVPFIRPVELAQDNTPGIDPVIHAIERCPGFDYVVLLQPTSPLRTVEDIDGIIETLLNKEANFCVSVVEPNQSPYWMYNLNENGRMDPVIKQANFAVRRQDLPNVYSLNGAVYVANVEKLKVENSFITNETVGYVMPRERSFDIDTEVDFYLCEQMLRNY</sequence>
<accession>A0ABU8F3M2</accession>
<dbReference type="Pfam" id="PF02348">
    <property type="entry name" value="CTP_transf_3"/>
    <property type="match status" value="1"/>
</dbReference>
<dbReference type="EMBL" id="JBAWSY010000004">
    <property type="protein sequence ID" value="MEI4769607.1"/>
    <property type="molecule type" value="Genomic_DNA"/>
</dbReference>
<keyword evidence="2" id="KW-1185">Reference proteome</keyword>
<dbReference type="Gene3D" id="3.90.550.10">
    <property type="entry name" value="Spore Coat Polysaccharide Biosynthesis Protein SpsA, Chain A"/>
    <property type="match status" value="1"/>
</dbReference>
<name>A0ABU8F3M2_9BACI</name>
<reference evidence="1 2" key="1">
    <citation type="submission" date="2024-01" db="EMBL/GenBank/DDBJ databases">
        <title>Seven novel Bacillus-like species.</title>
        <authorList>
            <person name="Liu G."/>
        </authorList>
    </citation>
    <scope>NUCLEOTIDE SEQUENCE [LARGE SCALE GENOMIC DNA]</scope>
    <source>
        <strain evidence="1 2">FJAT-51614</strain>
    </source>
</reference>
<dbReference type="Proteomes" id="UP001364890">
    <property type="component" value="Unassembled WGS sequence"/>
</dbReference>
<dbReference type="SUPFAM" id="SSF53448">
    <property type="entry name" value="Nucleotide-diphospho-sugar transferases"/>
    <property type="match status" value="1"/>
</dbReference>
<evidence type="ECO:0000313" key="1">
    <source>
        <dbReference type="EMBL" id="MEI4769607.1"/>
    </source>
</evidence>
<dbReference type="PANTHER" id="PTHR21485">
    <property type="entry name" value="HAD SUPERFAMILY MEMBERS CMAS AND KDSC"/>
    <property type="match status" value="1"/>
</dbReference>
<gene>
    <name evidence="1" type="ORF">WAX74_08095</name>
</gene>
<dbReference type="CDD" id="cd02513">
    <property type="entry name" value="CMP-NeuAc_Synthase"/>
    <property type="match status" value="1"/>
</dbReference>
<dbReference type="EC" id="2.7.7.-" evidence="1"/>
<dbReference type="InterPro" id="IPR029044">
    <property type="entry name" value="Nucleotide-diphossugar_trans"/>
</dbReference>
<dbReference type="InterPro" id="IPR003329">
    <property type="entry name" value="Cytidylyl_trans"/>
</dbReference>
<organism evidence="1 2">
    <name type="scientific">Psychrobacillus mangrovi</name>
    <dbReference type="NCBI Taxonomy" id="3117745"/>
    <lineage>
        <taxon>Bacteria</taxon>
        <taxon>Bacillati</taxon>
        <taxon>Bacillota</taxon>
        <taxon>Bacilli</taxon>
        <taxon>Bacillales</taxon>
        <taxon>Bacillaceae</taxon>
        <taxon>Psychrobacillus</taxon>
    </lineage>
</organism>
<dbReference type="PANTHER" id="PTHR21485:SF6">
    <property type="entry name" value="N-ACYLNEURAMINATE CYTIDYLYLTRANSFERASE-RELATED"/>
    <property type="match status" value="1"/>
</dbReference>
<dbReference type="RefSeq" id="WP_336497162.1">
    <property type="nucleotide sequence ID" value="NZ_JBAWSY010000004.1"/>
</dbReference>
<evidence type="ECO:0000313" key="2">
    <source>
        <dbReference type="Proteomes" id="UP001364890"/>
    </source>
</evidence>
<keyword evidence="1" id="KW-0808">Transferase</keyword>
<dbReference type="GO" id="GO:0016779">
    <property type="term" value="F:nucleotidyltransferase activity"/>
    <property type="evidence" value="ECO:0007669"/>
    <property type="project" value="UniProtKB-KW"/>
</dbReference>
<protein>
    <submittedName>
        <fullName evidence="1">Acylneuraminate cytidylyltransferase family protein</fullName>
        <ecNumber evidence="1">2.7.7.-</ecNumber>
    </submittedName>
</protein>
<comment type="caution">
    <text evidence="1">The sequence shown here is derived from an EMBL/GenBank/DDBJ whole genome shotgun (WGS) entry which is preliminary data.</text>
</comment>
<proteinExistence type="predicted"/>
<keyword evidence="1" id="KW-0548">Nucleotidyltransferase</keyword>